<keyword evidence="1" id="KW-0732">Signal</keyword>
<evidence type="ECO:0000256" key="1">
    <source>
        <dbReference type="SAM" id="SignalP"/>
    </source>
</evidence>
<feature type="chain" id="PRO_5016440616" description="Secretin/TonB short N-terminal domain-containing protein" evidence="1">
    <location>
        <begin position="19"/>
        <end position="592"/>
    </location>
</feature>
<organism evidence="2 3">
    <name type="scientific">Arcticibacterium luteifluviistationis</name>
    <dbReference type="NCBI Taxonomy" id="1784714"/>
    <lineage>
        <taxon>Bacteria</taxon>
        <taxon>Pseudomonadati</taxon>
        <taxon>Bacteroidota</taxon>
        <taxon>Cytophagia</taxon>
        <taxon>Cytophagales</taxon>
        <taxon>Leadbetterellaceae</taxon>
        <taxon>Arcticibacterium</taxon>
    </lineage>
</organism>
<dbReference type="SUPFAM" id="SSF49464">
    <property type="entry name" value="Carboxypeptidase regulatory domain-like"/>
    <property type="match status" value="1"/>
</dbReference>
<dbReference type="Proteomes" id="UP000249873">
    <property type="component" value="Chromosome"/>
</dbReference>
<accession>A0A2Z4GI91</accession>
<keyword evidence="3" id="KW-1185">Reference proteome</keyword>
<reference evidence="2 3" key="1">
    <citation type="submission" date="2018-05" db="EMBL/GenBank/DDBJ databases">
        <title>Complete genome sequence of Arcticibacterium luteifluviistationis SM1504T, a cytophagaceae bacterium isolated from Arctic surface seawater.</title>
        <authorList>
            <person name="Li Y."/>
            <person name="Qin Q.-L."/>
        </authorList>
    </citation>
    <scope>NUCLEOTIDE SEQUENCE [LARGE SCALE GENOMIC DNA]</scope>
    <source>
        <strain evidence="2 3">SM1504</strain>
    </source>
</reference>
<gene>
    <name evidence="2" type="ORF">DJ013_21095</name>
</gene>
<dbReference type="EMBL" id="CP029480">
    <property type="protein sequence ID" value="AWW00544.1"/>
    <property type="molecule type" value="Genomic_DNA"/>
</dbReference>
<dbReference type="AlphaFoldDB" id="A0A2Z4GI91"/>
<sequence>MKKLILIFAVLFCHTAFGQSDVLSKRISVNFVNTPLDEALKSIETKAELQFSYNAHHIASSQEINYQATANSVQNILTDILGPEIEIRTKGKYVILQKAKPQEKKDFFVMGYIEDSETGEKITNASIYEPLTLASTLSNRYGYYKIKLPRNQKDIDLRFSKEAYSTSLVNVFERTDIKMNVDLEKELREKQLTLAVTPIASVGIKKDTLPNVSVPAPQPVPIPETEKKNLASSIDISDELAFVDKTYQNGKEQFIDWFLSTKQALHRNNINDSLYRPFQISLLPFIGTNQKLSPFVANDFSFNVIAGYTGSVSKLEIGSVANIIRKDMTGVQIAGALNVVGHRTAGAQIAGAVNINIGKADGFISSGSLNLNLKDASGVNISGGTNVTLGTFKGVQIAPFNYATRLVGSQIGVFNFSHEAKGTPIGFFTYVHKNGYRRIEIASTELNLTEISFKTGTKNFYNIFSSAFNYGKENKPVFGLGYGLGTSWQYGKRFGSNLDFTGMTYLPENFDNVNYPTQQFKVSFGLEAKITKHIAVFVAPSVNFLTTSGEDLTFTEPRLLISHDIGDFYGYRSNLYTWFGYKFGLRICNKGV</sequence>
<protein>
    <recommendedName>
        <fullName evidence="4">Secretin/TonB short N-terminal domain-containing protein</fullName>
    </recommendedName>
</protein>
<proteinExistence type="predicted"/>
<name>A0A2Z4GI91_9BACT</name>
<evidence type="ECO:0000313" key="3">
    <source>
        <dbReference type="Proteomes" id="UP000249873"/>
    </source>
</evidence>
<dbReference type="InterPro" id="IPR008969">
    <property type="entry name" value="CarboxyPept-like_regulatory"/>
</dbReference>
<dbReference type="RefSeq" id="WP_111373910.1">
    <property type="nucleotide sequence ID" value="NZ_CP029480.1"/>
</dbReference>
<feature type="signal peptide" evidence="1">
    <location>
        <begin position="1"/>
        <end position="18"/>
    </location>
</feature>
<evidence type="ECO:0000313" key="2">
    <source>
        <dbReference type="EMBL" id="AWW00544.1"/>
    </source>
</evidence>
<dbReference type="KEGG" id="als:DJ013_21095"/>
<dbReference type="InterPro" id="IPR058093">
    <property type="entry name" value="LA_2272-like"/>
</dbReference>
<dbReference type="NCBIfam" id="NF047436">
    <property type="entry name" value="LA_2272_repeat"/>
    <property type="match status" value="1"/>
</dbReference>
<evidence type="ECO:0008006" key="4">
    <source>
        <dbReference type="Google" id="ProtNLM"/>
    </source>
</evidence>
<dbReference type="OrthoDB" id="5505971at2"/>